<gene>
    <name evidence="2" type="ORF">METZ01_LOCUS20157</name>
</gene>
<sequence>VGTASSPSVDLLSNHGCGSDFRHLMALFQGRFSVDGNCWLSRGITLLLILIVLVYQRM</sequence>
<keyword evidence="1" id="KW-0812">Transmembrane</keyword>
<name>A0A381PPC0_9ZZZZ</name>
<reference evidence="2" key="1">
    <citation type="submission" date="2018-05" db="EMBL/GenBank/DDBJ databases">
        <authorList>
            <person name="Lanie J.A."/>
            <person name="Ng W.-L."/>
            <person name="Kazmierczak K.M."/>
            <person name="Andrzejewski T.M."/>
            <person name="Davidsen T.M."/>
            <person name="Wayne K.J."/>
            <person name="Tettelin H."/>
            <person name="Glass J.I."/>
            <person name="Rusch D."/>
            <person name="Podicherti R."/>
            <person name="Tsui H.-C.T."/>
            <person name="Winkler M.E."/>
        </authorList>
    </citation>
    <scope>NUCLEOTIDE SEQUENCE</scope>
</reference>
<proteinExistence type="predicted"/>
<keyword evidence="1" id="KW-0472">Membrane</keyword>
<accession>A0A381PPC0</accession>
<dbReference type="AlphaFoldDB" id="A0A381PPC0"/>
<dbReference type="EMBL" id="UINC01001007">
    <property type="protein sequence ID" value="SUZ67303.1"/>
    <property type="molecule type" value="Genomic_DNA"/>
</dbReference>
<protein>
    <submittedName>
        <fullName evidence="2">Uncharacterized protein</fullName>
    </submittedName>
</protein>
<feature type="non-terminal residue" evidence="2">
    <location>
        <position position="1"/>
    </location>
</feature>
<organism evidence="2">
    <name type="scientific">marine metagenome</name>
    <dbReference type="NCBI Taxonomy" id="408172"/>
    <lineage>
        <taxon>unclassified sequences</taxon>
        <taxon>metagenomes</taxon>
        <taxon>ecological metagenomes</taxon>
    </lineage>
</organism>
<evidence type="ECO:0000256" key="1">
    <source>
        <dbReference type="SAM" id="Phobius"/>
    </source>
</evidence>
<feature type="transmembrane region" description="Helical" evidence="1">
    <location>
        <begin position="39"/>
        <end position="55"/>
    </location>
</feature>
<evidence type="ECO:0000313" key="2">
    <source>
        <dbReference type="EMBL" id="SUZ67303.1"/>
    </source>
</evidence>
<keyword evidence="1" id="KW-1133">Transmembrane helix</keyword>